<accession>A0AAD5B3V8</accession>
<organism evidence="1 2">
    <name type="scientific">Silurus asotus</name>
    <name type="common">Amur catfish</name>
    <name type="synonym">Parasilurus asotus</name>
    <dbReference type="NCBI Taxonomy" id="30991"/>
    <lineage>
        <taxon>Eukaryota</taxon>
        <taxon>Metazoa</taxon>
        <taxon>Chordata</taxon>
        <taxon>Craniata</taxon>
        <taxon>Vertebrata</taxon>
        <taxon>Euteleostomi</taxon>
        <taxon>Actinopterygii</taxon>
        <taxon>Neopterygii</taxon>
        <taxon>Teleostei</taxon>
        <taxon>Ostariophysi</taxon>
        <taxon>Siluriformes</taxon>
        <taxon>Siluridae</taxon>
        <taxon>Silurus</taxon>
    </lineage>
</organism>
<proteinExistence type="predicted"/>
<dbReference type="InterPro" id="IPR012337">
    <property type="entry name" value="RNaseH-like_sf"/>
</dbReference>
<keyword evidence="2" id="KW-1185">Reference proteome</keyword>
<comment type="caution">
    <text evidence="1">The sequence shown here is derived from an EMBL/GenBank/DDBJ whole genome shotgun (WGS) entry which is preliminary data.</text>
</comment>
<dbReference type="SUPFAM" id="SSF53098">
    <property type="entry name" value="Ribonuclease H-like"/>
    <property type="match status" value="1"/>
</dbReference>
<name>A0AAD5B3V8_SILAS</name>
<dbReference type="EMBL" id="MU545793">
    <property type="protein sequence ID" value="KAI5628279.1"/>
    <property type="molecule type" value="Genomic_DNA"/>
</dbReference>
<evidence type="ECO:0000313" key="1">
    <source>
        <dbReference type="EMBL" id="KAI5628279.1"/>
    </source>
</evidence>
<evidence type="ECO:0000313" key="2">
    <source>
        <dbReference type="Proteomes" id="UP001205998"/>
    </source>
</evidence>
<gene>
    <name evidence="1" type="ORF">C0J50_2769</name>
</gene>
<protein>
    <submittedName>
        <fullName evidence="1">Zinc finger BED domain-containing protein 1-like</fullName>
    </submittedName>
</protein>
<dbReference type="Proteomes" id="UP001205998">
    <property type="component" value="Unassembled WGS sequence"/>
</dbReference>
<dbReference type="AlphaFoldDB" id="A0AAD5B3V8"/>
<sequence>MSLQTSYFPDDHTGEIIGQELKDAMAFWKLVKDRQACVTTDSGKNMIKAMKMNNWTHLQCFGHRLHNAIEHGVKDHRVDIKSTILHYLNCKYSEPVTAELLSISSLMDPRFRTTCIDMTSWRESSKRMLKSWHLCCQTKIFIQQFR</sequence>
<reference evidence="1" key="1">
    <citation type="submission" date="2018-07" db="EMBL/GenBank/DDBJ databases">
        <title>Comparative genomics of catfishes provides insights into carnivory and benthic adaptation.</title>
        <authorList>
            <person name="Zhang Y."/>
            <person name="Wang D."/>
            <person name="Peng Z."/>
            <person name="Zheng S."/>
            <person name="Shao F."/>
            <person name="Tao W."/>
        </authorList>
    </citation>
    <scope>NUCLEOTIDE SEQUENCE</scope>
    <source>
        <strain evidence="1">Chongqing</strain>
    </source>
</reference>